<organism evidence="2 3">
    <name type="scientific">Symbiodinium microadriaticum</name>
    <name type="common">Dinoflagellate</name>
    <name type="synonym">Zooxanthella microadriatica</name>
    <dbReference type="NCBI Taxonomy" id="2951"/>
    <lineage>
        <taxon>Eukaryota</taxon>
        <taxon>Sar</taxon>
        <taxon>Alveolata</taxon>
        <taxon>Dinophyceae</taxon>
        <taxon>Suessiales</taxon>
        <taxon>Symbiodiniaceae</taxon>
        <taxon>Symbiodinium</taxon>
    </lineage>
</organism>
<accession>A0A1Q9F662</accession>
<sequence length="92" mass="9503">MDPPEIVHSEMVLMDDMGASEHEISDKDRKYVQLITDETAAASASPRKGGDASASPKSRQSVNSITSGDSPKPRASVCSTASGSVGSIQVPG</sequence>
<evidence type="ECO:0000256" key="1">
    <source>
        <dbReference type="SAM" id="MobiDB-lite"/>
    </source>
</evidence>
<dbReference type="EMBL" id="LSRX01000006">
    <property type="protein sequence ID" value="OLQ15178.1"/>
    <property type="molecule type" value="Genomic_DNA"/>
</dbReference>
<protein>
    <submittedName>
        <fullName evidence="2">Uncharacterized protein</fullName>
    </submittedName>
</protein>
<evidence type="ECO:0000313" key="3">
    <source>
        <dbReference type="Proteomes" id="UP000186817"/>
    </source>
</evidence>
<gene>
    <name evidence="2" type="ORF">AK812_SmicGene616</name>
</gene>
<dbReference type="AlphaFoldDB" id="A0A1Q9F662"/>
<feature type="compositionally biased region" description="Polar residues" evidence="1">
    <location>
        <begin position="77"/>
        <end position="92"/>
    </location>
</feature>
<feature type="region of interest" description="Disordered" evidence="1">
    <location>
        <begin position="38"/>
        <end position="92"/>
    </location>
</feature>
<comment type="caution">
    <text evidence="2">The sequence shown here is derived from an EMBL/GenBank/DDBJ whole genome shotgun (WGS) entry which is preliminary data.</text>
</comment>
<proteinExistence type="predicted"/>
<name>A0A1Q9F662_SYMMI</name>
<dbReference type="Proteomes" id="UP000186817">
    <property type="component" value="Unassembled WGS sequence"/>
</dbReference>
<keyword evidence="3" id="KW-1185">Reference proteome</keyword>
<reference evidence="2 3" key="1">
    <citation type="submission" date="2016-02" db="EMBL/GenBank/DDBJ databases">
        <title>Genome analysis of coral dinoflagellate symbionts highlights evolutionary adaptations to a symbiotic lifestyle.</title>
        <authorList>
            <person name="Aranda M."/>
            <person name="Li Y."/>
            <person name="Liew Y.J."/>
            <person name="Baumgarten S."/>
            <person name="Simakov O."/>
            <person name="Wilson M."/>
            <person name="Piel J."/>
            <person name="Ashoor H."/>
            <person name="Bougouffa S."/>
            <person name="Bajic V.B."/>
            <person name="Ryu T."/>
            <person name="Ravasi T."/>
            <person name="Bayer T."/>
            <person name="Micklem G."/>
            <person name="Kim H."/>
            <person name="Bhak J."/>
            <person name="Lajeunesse T.C."/>
            <person name="Voolstra C.R."/>
        </authorList>
    </citation>
    <scope>NUCLEOTIDE SEQUENCE [LARGE SCALE GENOMIC DNA]</scope>
    <source>
        <strain evidence="2 3">CCMP2467</strain>
    </source>
</reference>
<evidence type="ECO:0000313" key="2">
    <source>
        <dbReference type="EMBL" id="OLQ15178.1"/>
    </source>
</evidence>
<feature type="compositionally biased region" description="Polar residues" evidence="1">
    <location>
        <begin position="55"/>
        <end position="69"/>
    </location>
</feature>